<reference evidence="2 3" key="1">
    <citation type="submission" date="2021-11" db="EMBL/GenBank/DDBJ databases">
        <title>Draft genome sequence of Actinomycetospora sp. SF1 isolated from the rhizosphere soil.</title>
        <authorList>
            <person name="Duangmal K."/>
            <person name="Chantavorakit T."/>
        </authorList>
    </citation>
    <scope>NUCLEOTIDE SEQUENCE [LARGE SCALE GENOMIC DNA]</scope>
    <source>
        <strain evidence="2 3">TBRC 5722</strain>
    </source>
</reference>
<comment type="caution">
    <text evidence="2">The sequence shown here is derived from an EMBL/GenBank/DDBJ whole genome shotgun (WGS) entry which is preliminary data.</text>
</comment>
<dbReference type="RefSeq" id="WP_230741046.1">
    <property type="nucleotide sequence ID" value="NZ_JAJNDB010000012.1"/>
</dbReference>
<organism evidence="2 3">
    <name type="scientific">Actinomycetospora endophytica</name>
    <dbReference type="NCBI Taxonomy" id="2291215"/>
    <lineage>
        <taxon>Bacteria</taxon>
        <taxon>Bacillati</taxon>
        <taxon>Actinomycetota</taxon>
        <taxon>Actinomycetes</taxon>
        <taxon>Pseudonocardiales</taxon>
        <taxon>Pseudonocardiaceae</taxon>
        <taxon>Actinomycetospora</taxon>
    </lineage>
</organism>
<sequence>MSRTVTAQLVALALIVVVLVLEICWPDTVRRVTSVIGYAVYSVTLEFSTFIRTIGMPR</sequence>
<evidence type="ECO:0000313" key="3">
    <source>
        <dbReference type="Proteomes" id="UP001199469"/>
    </source>
</evidence>
<keyword evidence="1" id="KW-1133">Transmembrane helix</keyword>
<keyword evidence="1" id="KW-0472">Membrane</keyword>
<gene>
    <name evidence="2" type="ORF">LQ327_33315</name>
</gene>
<protein>
    <submittedName>
        <fullName evidence="2">Uncharacterized protein</fullName>
    </submittedName>
</protein>
<name>A0ABS8PJ04_9PSEU</name>
<keyword evidence="3" id="KW-1185">Reference proteome</keyword>
<evidence type="ECO:0000256" key="1">
    <source>
        <dbReference type="SAM" id="Phobius"/>
    </source>
</evidence>
<evidence type="ECO:0000313" key="2">
    <source>
        <dbReference type="EMBL" id="MCD2198256.1"/>
    </source>
</evidence>
<keyword evidence="1" id="KW-0812">Transmembrane</keyword>
<accession>A0ABS8PJ04</accession>
<dbReference type="EMBL" id="JAJNDB010000012">
    <property type="protein sequence ID" value="MCD2198256.1"/>
    <property type="molecule type" value="Genomic_DNA"/>
</dbReference>
<proteinExistence type="predicted"/>
<dbReference type="Proteomes" id="UP001199469">
    <property type="component" value="Unassembled WGS sequence"/>
</dbReference>
<feature type="transmembrane region" description="Helical" evidence="1">
    <location>
        <begin position="36"/>
        <end position="55"/>
    </location>
</feature>